<keyword evidence="2" id="KW-0472">Membrane</keyword>
<dbReference type="HOGENOM" id="CLU_146824_1_0_1"/>
<feature type="region of interest" description="Disordered" evidence="1">
    <location>
        <begin position="1"/>
        <end position="34"/>
    </location>
</feature>
<reference evidence="3 4" key="2">
    <citation type="journal article" date="2012" name="PLoS Pathog.">
        <title>Diverse lifestyles and strategies of plant pathogenesis encoded in the genomes of eighteen Dothideomycetes fungi.</title>
        <authorList>
            <person name="Ohm R.A."/>
            <person name="Feau N."/>
            <person name="Henrissat B."/>
            <person name="Schoch C.L."/>
            <person name="Horwitz B.A."/>
            <person name="Barry K.W."/>
            <person name="Condon B.J."/>
            <person name="Copeland A.C."/>
            <person name="Dhillon B."/>
            <person name="Glaser F."/>
            <person name="Hesse C.N."/>
            <person name="Kosti I."/>
            <person name="LaButti K."/>
            <person name="Lindquist E.A."/>
            <person name="Lucas S."/>
            <person name="Salamov A.A."/>
            <person name="Bradshaw R.E."/>
            <person name="Ciuffetti L."/>
            <person name="Hamelin R.C."/>
            <person name="Kema G.H.J."/>
            <person name="Lawrence C."/>
            <person name="Scott J.A."/>
            <person name="Spatafora J.W."/>
            <person name="Turgeon B.G."/>
            <person name="de Wit P.J.G.M."/>
            <person name="Zhong S."/>
            <person name="Goodwin S.B."/>
            <person name="Grigoriev I.V."/>
        </authorList>
    </citation>
    <scope>NUCLEOTIDE SEQUENCE [LARGE SCALE GENOMIC DNA]</scope>
    <source>
        <strain evidence="4">NZE10 / CBS 128990</strain>
    </source>
</reference>
<dbReference type="OrthoDB" id="5304367at2759"/>
<organism evidence="3 4">
    <name type="scientific">Dothistroma septosporum (strain NZE10 / CBS 128990)</name>
    <name type="common">Red band needle blight fungus</name>
    <name type="synonym">Mycosphaerella pini</name>
    <dbReference type="NCBI Taxonomy" id="675120"/>
    <lineage>
        <taxon>Eukaryota</taxon>
        <taxon>Fungi</taxon>
        <taxon>Dikarya</taxon>
        <taxon>Ascomycota</taxon>
        <taxon>Pezizomycotina</taxon>
        <taxon>Dothideomycetes</taxon>
        <taxon>Dothideomycetidae</taxon>
        <taxon>Mycosphaerellales</taxon>
        <taxon>Mycosphaerellaceae</taxon>
        <taxon>Dothistroma</taxon>
    </lineage>
</organism>
<evidence type="ECO:0000313" key="3">
    <source>
        <dbReference type="EMBL" id="EME44382.1"/>
    </source>
</evidence>
<feature type="compositionally biased region" description="Polar residues" evidence="1">
    <location>
        <begin position="14"/>
        <end position="34"/>
    </location>
</feature>
<name>N1PLK4_DOTSN</name>
<feature type="transmembrane region" description="Helical" evidence="2">
    <location>
        <begin position="37"/>
        <end position="54"/>
    </location>
</feature>
<reference evidence="4" key="1">
    <citation type="journal article" date="2012" name="PLoS Genet.">
        <title>The genomes of the fungal plant pathogens Cladosporium fulvum and Dothistroma septosporum reveal adaptation to different hosts and lifestyles but also signatures of common ancestry.</title>
        <authorList>
            <person name="de Wit P.J.G.M."/>
            <person name="van der Burgt A."/>
            <person name="Oekmen B."/>
            <person name="Stergiopoulos I."/>
            <person name="Abd-Elsalam K.A."/>
            <person name="Aerts A.L."/>
            <person name="Bahkali A.H."/>
            <person name="Beenen H.G."/>
            <person name="Chettri P."/>
            <person name="Cox M.P."/>
            <person name="Datema E."/>
            <person name="de Vries R.P."/>
            <person name="Dhillon B."/>
            <person name="Ganley A.R."/>
            <person name="Griffiths S.A."/>
            <person name="Guo Y."/>
            <person name="Hamelin R.C."/>
            <person name="Henrissat B."/>
            <person name="Kabir M.S."/>
            <person name="Jashni M.K."/>
            <person name="Kema G."/>
            <person name="Klaubauf S."/>
            <person name="Lapidus A."/>
            <person name="Levasseur A."/>
            <person name="Lindquist E."/>
            <person name="Mehrabi R."/>
            <person name="Ohm R.A."/>
            <person name="Owen T.J."/>
            <person name="Salamov A."/>
            <person name="Schwelm A."/>
            <person name="Schijlen E."/>
            <person name="Sun H."/>
            <person name="van den Burg H.A."/>
            <person name="van Ham R.C.H.J."/>
            <person name="Zhang S."/>
            <person name="Goodwin S.B."/>
            <person name="Grigoriev I.V."/>
            <person name="Collemare J."/>
            <person name="Bradshaw R.E."/>
        </authorList>
    </citation>
    <scope>NUCLEOTIDE SEQUENCE [LARGE SCALE GENOMIC DNA]</scope>
    <source>
        <strain evidence="4">NZE10 / CBS 128990</strain>
    </source>
</reference>
<keyword evidence="2" id="KW-0812">Transmembrane</keyword>
<gene>
    <name evidence="3" type="ORF">DOTSEDRAFT_98148</name>
</gene>
<protein>
    <submittedName>
        <fullName evidence="3">Uncharacterized protein</fullName>
    </submittedName>
</protein>
<feature type="non-terminal residue" evidence="3">
    <location>
        <position position="96"/>
    </location>
</feature>
<dbReference type="OMA" id="RHGQIER"/>
<keyword evidence="2" id="KW-1133">Transmembrane helix</keyword>
<evidence type="ECO:0000256" key="1">
    <source>
        <dbReference type="SAM" id="MobiDB-lite"/>
    </source>
</evidence>
<evidence type="ECO:0000313" key="4">
    <source>
        <dbReference type="Proteomes" id="UP000016933"/>
    </source>
</evidence>
<evidence type="ECO:0000256" key="2">
    <source>
        <dbReference type="SAM" id="Phobius"/>
    </source>
</evidence>
<accession>N1PLK4</accession>
<dbReference type="EMBL" id="KB446539">
    <property type="protein sequence ID" value="EME44382.1"/>
    <property type="molecule type" value="Genomic_DNA"/>
</dbReference>
<sequence length="96" mass="10348">MGARLSQPRGPAGTTESSLATSPSAQKRSPRFNSRTMAAPAAAFTMACILFVYARTSIRAAKANAQRHRDADTGGEGLSLLNEHRRRHGQAPRLEE</sequence>
<proteinExistence type="predicted"/>
<feature type="region of interest" description="Disordered" evidence="1">
    <location>
        <begin position="61"/>
        <end position="96"/>
    </location>
</feature>
<keyword evidence="4" id="KW-1185">Reference proteome</keyword>
<dbReference type="AlphaFoldDB" id="N1PLK4"/>
<dbReference type="eggNOG" id="ENOG502SB4T">
    <property type="taxonomic scope" value="Eukaryota"/>
</dbReference>
<dbReference type="Proteomes" id="UP000016933">
    <property type="component" value="Unassembled WGS sequence"/>
</dbReference>